<accession>A0A2L0D4H2</accession>
<organism evidence="4 5">
    <name type="scientific">Streptococcus pluranimalium</name>
    <dbReference type="NCBI Taxonomy" id="82348"/>
    <lineage>
        <taxon>Bacteria</taxon>
        <taxon>Bacillati</taxon>
        <taxon>Bacillota</taxon>
        <taxon>Bacilli</taxon>
        <taxon>Lactobacillales</taxon>
        <taxon>Streptococcaceae</taxon>
        <taxon>Streptococcus</taxon>
    </lineage>
</organism>
<dbReference type="RefSeq" id="WP_104968067.1">
    <property type="nucleotide sequence ID" value="NZ_CP025536.1"/>
</dbReference>
<dbReference type="NCBIfam" id="TIGR01554">
    <property type="entry name" value="major_cap_HK97"/>
    <property type="match status" value="1"/>
</dbReference>
<dbReference type="Gene3D" id="3.30.2400.10">
    <property type="entry name" value="Major capsid protein gp5"/>
    <property type="match status" value="1"/>
</dbReference>
<reference evidence="4 5" key="2">
    <citation type="submission" date="2018-02" db="EMBL/GenBank/DDBJ databases">
        <title>Whole genome sequencing analysis of Streptococcus pluranimalium isolated from cattle infected mastitis in China.</title>
        <authorList>
            <person name="Zhang J.-R."/>
            <person name="Hu G.-Z."/>
        </authorList>
    </citation>
    <scope>NUCLEOTIDE SEQUENCE [LARGE SCALE GENOMIC DNA]</scope>
    <source>
        <strain evidence="4 5">TH11417</strain>
    </source>
</reference>
<dbReference type="KEGG" id="splr:C0J00_06285"/>
<dbReference type="EMBL" id="CP025536">
    <property type="protein sequence ID" value="AUW96742.1"/>
    <property type="molecule type" value="Genomic_DNA"/>
</dbReference>
<dbReference type="AlphaFoldDB" id="A0A2L0D4H2"/>
<gene>
    <name evidence="4" type="ORF">C0J00_06285</name>
</gene>
<sequence length="406" mass="45316">MSKILELKEKRNIAWEAAKAFLENARKTDGQVSAADAEAYDKLEEKVVNLGKEIERLERQEKLDKELSQPAAQALTSQPSSKIPEQDEEEEADGIASKAYTKTFWSSIRKRHFFDVKDVLRVGEDSEGGHLVPDEYEKKLIQGLQEENFVRQLATVIKTSSGERKIPVVTGHGTASWLDENGLYPESDEVFGQVTLDSFKVGTAIRISEELINDSVFDLESYMTAEFARRIGTEEEKAFLIGDGSKKPTGIFTTAEVTGPTTATKDITFDDMIELYHALPAPYRKNAVWILHDTTVKAIRKLKDNNGNYIWQPSTQVGQPDMILNRPYFTSTFAPLPEAGNKAIAFGDFSYYWIADRQGRTFKRLNELYAANGQVGFLASQRVDGKLVLPEAVKTLTVKAGSRSGG</sequence>
<reference evidence="4 5" key="1">
    <citation type="submission" date="2017-12" db="EMBL/GenBank/DDBJ databases">
        <authorList>
            <person name="Hurst M.R.H."/>
        </authorList>
    </citation>
    <scope>NUCLEOTIDE SEQUENCE [LARGE SCALE GENOMIC DNA]</scope>
    <source>
        <strain evidence="4 5">TH11417</strain>
    </source>
</reference>
<evidence type="ECO:0000259" key="3">
    <source>
        <dbReference type="Pfam" id="PF05065"/>
    </source>
</evidence>
<dbReference type="Proteomes" id="UP000238956">
    <property type="component" value="Chromosome"/>
</dbReference>
<evidence type="ECO:0000256" key="2">
    <source>
        <dbReference type="SAM" id="MobiDB-lite"/>
    </source>
</evidence>
<dbReference type="InterPro" id="IPR024455">
    <property type="entry name" value="Phage_capsid"/>
</dbReference>
<dbReference type="Gene3D" id="3.30.2320.10">
    <property type="entry name" value="hypothetical protein PF0899 domain"/>
    <property type="match status" value="1"/>
</dbReference>
<evidence type="ECO:0000313" key="5">
    <source>
        <dbReference type="Proteomes" id="UP000238956"/>
    </source>
</evidence>
<feature type="domain" description="Phage capsid-like C-terminal" evidence="3">
    <location>
        <begin position="128"/>
        <end position="397"/>
    </location>
</feature>
<dbReference type="SUPFAM" id="SSF56563">
    <property type="entry name" value="Major capsid protein gp5"/>
    <property type="match status" value="1"/>
</dbReference>
<dbReference type="InterPro" id="IPR054612">
    <property type="entry name" value="Phage_capsid-like_C"/>
</dbReference>
<evidence type="ECO:0000313" key="4">
    <source>
        <dbReference type="EMBL" id="AUW96742.1"/>
    </source>
</evidence>
<name>A0A2L0D4H2_9STRE</name>
<dbReference type="Pfam" id="PF05065">
    <property type="entry name" value="Phage_capsid"/>
    <property type="match status" value="1"/>
</dbReference>
<dbReference type="OrthoDB" id="9786516at2"/>
<protein>
    <submittedName>
        <fullName evidence="4">Phage major capsid protein</fullName>
    </submittedName>
</protein>
<evidence type="ECO:0000256" key="1">
    <source>
        <dbReference type="ARBA" id="ARBA00004328"/>
    </source>
</evidence>
<keyword evidence="5" id="KW-1185">Reference proteome</keyword>
<feature type="region of interest" description="Disordered" evidence="2">
    <location>
        <begin position="65"/>
        <end position="94"/>
    </location>
</feature>
<proteinExistence type="predicted"/>
<comment type="subcellular location">
    <subcellularLocation>
        <location evidence="1">Virion</location>
    </subcellularLocation>
</comment>
<feature type="compositionally biased region" description="Polar residues" evidence="2">
    <location>
        <begin position="70"/>
        <end position="83"/>
    </location>
</feature>
<dbReference type="GeneID" id="98393516"/>